<sequence>MKQPDKISWSRAAAAGLLFALVMCAWVWIDRNPGFDQLAIRFSAYFVAFTFGFYFLYNLVAGQKR</sequence>
<keyword evidence="1" id="KW-1133">Transmembrane helix</keyword>
<keyword evidence="1" id="KW-0472">Membrane</keyword>
<comment type="caution">
    <text evidence="2">The sequence shown here is derived from an EMBL/GenBank/DDBJ whole genome shotgun (WGS) entry which is preliminary data.</text>
</comment>
<dbReference type="RefSeq" id="WP_221552768.1">
    <property type="nucleotide sequence ID" value="NZ_CP095080.1"/>
</dbReference>
<dbReference type="Proteomes" id="UP000824927">
    <property type="component" value="Unassembled WGS sequence"/>
</dbReference>
<evidence type="ECO:0000256" key="1">
    <source>
        <dbReference type="SAM" id="Phobius"/>
    </source>
</evidence>
<accession>A0A9Q3S223</accession>
<dbReference type="EMBL" id="JAHVKP010000001">
    <property type="protein sequence ID" value="MBY6218400.1"/>
    <property type="molecule type" value="Genomic_DNA"/>
</dbReference>
<evidence type="ECO:0000313" key="2">
    <source>
        <dbReference type="EMBL" id="MBY6218400.1"/>
    </source>
</evidence>
<evidence type="ECO:0000313" key="3">
    <source>
        <dbReference type="Proteomes" id="UP000824927"/>
    </source>
</evidence>
<feature type="transmembrane region" description="Helical" evidence="1">
    <location>
        <begin position="41"/>
        <end position="60"/>
    </location>
</feature>
<proteinExistence type="predicted"/>
<name>A0A9Q3S223_9SPHN</name>
<reference evidence="2" key="1">
    <citation type="submission" date="2021-06" db="EMBL/GenBank/DDBJ databases">
        <title>50 bacteria genomes isolated from Dapeng, Shenzhen, China.</title>
        <authorList>
            <person name="Zheng W."/>
            <person name="Yu S."/>
            <person name="Huang Y."/>
        </authorList>
    </citation>
    <scope>NUCLEOTIDE SEQUENCE</scope>
    <source>
        <strain evidence="2">DP4N28-2</strain>
    </source>
</reference>
<gene>
    <name evidence="2" type="ORF">KUV31_08595</name>
</gene>
<feature type="transmembrane region" description="Helical" evidence="1">
    <location>
        <begin position="12"/>
        <end position="29"/>
    </location>
</feature>
<dbReference type="AlphaFoldDB" id="A0A9Q3S223"/>
<protein>
    <submittedName>
        <fullName evidence="2">Uncharacterized protein</fullName>
    </submittedName>
</protein>
<keyword evidence="1" id="KW-0812">Transmembrane</keyword>
<organism evidence="2 3">
    <name type="scientific">Qipengyuania aquimaris</name>
    <dbReference type="NCBI Taxonomy" id="255984"/>
    <lineage>
        <taxon>Bacteria</taxon>
        <taxon>Pseudomonadati</taxon>
        <taxon>Pseudomonadota</taxon>
        <taxon>Alphaproteobacteria</taxon>
        <taxon>Sphingomonadales</taxon>
        <taxon>Erythrobacteraceae</taxon>
        <taxon>Qipengyuania</taxon>
    </lineage>
</organism>